<evidence type="ECO:0000256" key="5">
    <source>
        <dbReference type="HAMAP-Rule" id="MF_00374"/>
    </source>
</evidence>
<keyword evidence="2 5" id="KW-0689">Ribosomal protein</keyword>
<feature type="coiled-coil region" evidence="6">
    <location>
        <begin position="8"/>
        <end position="35"/>
    </location>
</feature>
<evidence type="ECO:0000313" key="7">
    <source>
        <dbReference type="EMBL" id="SFT08909.1"/>
    </source>
</evidence>
<comment type="similarity">
    <text evidence="1 5">Belongs to the universal ribosomal protein uL29 family.</text>
</comment>
<dbReference type="InterPro" id="IPR050063">
    <property type="entry name" value="Ribosomal_protein_uL29"/>
</dbReference>
<dbReference type="EMBL" id="FPAB01000007">
    <property type="protein sequence ID" value="SFT08909.1"/>
    <property type="molecule type" value="Genomic_DNA"/>
</dbReference>
<keyword evidence="3 5" id="KW-0687">Ribonucleoprotein</keyword>
<dbReference type="Gene3D" id="1.10.287.310">
    <property type="match status" value="1"/>
</dbReference>
<organism evidence="7 8">
    <name type="scientific">Streptomyces harbinensis</name>
    <dbReference type="NCBI Taxonomy" id="1176198"/>
    <lineage>
        <taxon>Bacteria</taxon>
        <taxon>Bacillati</taxon>
        <taxon>Actinomycetota</taxon>
        <taxon>Actinomycetes</taxon>
        <taxon>Kitasatosporales</taxon>
        <taxon>Streptomycetaceae</taxon>
        <taxon>Streptomyces</taxon>
    </lineage>
</organism>
<protein>
    <recommendedName>
        <fullName evidence="4 5">Large ribosomal subunit protein uL29</fullName>
    </recommendedName>
</protein>
<dbReference type="STRING" id="1176198.SAMN05444716_10792"/>
<sequence length="78" mass="8966">MATGTKVSELRELNNEELVAKLREAKEELFRLRFQSATGQLENNSRLKAVRKDIARIYTLMRERELGIEVSVETVESA</sequence>
<dbReference type="GO" id="GO:0006412">
    <property type="term" value="P:translation"/>
    <property type="evidence" value="ECO:0007669"/>
    <property type="project" value="UniProtKB-UniRule"/>
</dbReference>
<evidence type="ECO:0000313" key="8">
    <source>
        <dbReference type="Proteomes" id="UP000198873"/>
    </source>
</evidence>
<dbReference type="InterPro" id="IPR001854">
    <property type="entry name" value="Ribosomal_uL29"/>
</dbReference>
<dbReference type="PANTHER" id="PTHR10916">
    <property type="entry name" value="60S RIBOSOMAL PROTEIN L35/50S RIBOSOMAL PROTEIN L29"/>
    <property type="match status" value="1"/>
</dbReference>
<evidence type="ECO:0000256" key="6">
    <source>
        <dbReference type="SAM" id="Coils"/>
    </source>
</evidence>
<dbReference type="InterPro" id="IPR018254">
    <property type="entry name" value="Ribosomal_uL29_CS"/>
</dbReference>
<dbReference type="AlphaFoldDB" id="A0A1I6V5G2"/>
<dbReference type="SUPFAM" id="SSF46561">
    <property type="entry name" value="Ribosomal protein L29 (L29p)"/>
    <property type="match status" value="1"/>
</dbReference>
<keyword evidence="8" id="KW-1185">Reference proteome</keyword>
<name>A0A1I6V5G2_9ACTN</name>
<dbReference type="FunFam" id="1.10.287.310:FF:000001">
    <property type="entry name" value="50S ribosomal protein L29"/>
    <property type="match status" value="1"/>
</dbReference>
<dbReference type="CDD" id="cd00427">
    <property type="entry name" value="Ribosomal_L29_HIP"/>
    <property type="match status" value="1"/>
</dbReference>
<accession>A0A1I6V5G2</accession>
<dbReference type="GO" id="GO:0022625">
    <property type="term" value="C:cytosolic large ribosomal subunit"/>
    <property type="evidence" value="ECO:0007669"/>
    <property type="project" value="TreeGrafter"/>
</dbReference>
<proteinExistence type="inferred from homology"/>
<dbReference type="InterPro" id="IPR036049">
    <property type="entry name" value="Ribosomal_uL29_sf"/>
</dbReference>
<dbReference type="Pfam" id="PF00831">
    <property type="entry name" value="Ribosomal_L29"/>
    <property type="match status" value="1"/>
</dbReference>
<dbReference type="NCBIfam" id="TIGR00012">
    <property type="entry name" value="L29"/>
    <property type="match status" value="1"/>
</dbReference>
<dbReference type="PANTHER" id="PTHR10916:SF0">
    <property type="entry name" value="LARGE RIBOSOMAL SUBUNIT PROTEIN UL29C"/>
    <property type="match status" value="1"/>
</dbReference>
<dbReference type="GO" id="GO:0003735">
    <property type="term" value="F:structural constituent of ribosome"/>
    <property type="evidence" value="ECO:0007669"/>
    <property type="project" value="InterPro"/>
</dbReference>
<evidence type="ECO:0000256" key="3">
    <source>
        <dbReference type="ARBA" id="ARBA00023274"/>
    </source>
</evidence>
<gene>
    <name evidence="5" type="primary">rpmC</name>
    <name evidence="7" type="ORF">SAMN05444716_10792</name>
</gene>
<keyword evidence="6" id="KW-0175">Coiled coil</keyword>
<evidence type="ECO:0000256" key="1">
    <source>
        <dbReference type="ARBA" id="ARBA00009254"/>
    </source>
</evidence>
<evidence type="ECO:0000256" key="2">
    <source>
        <dbReference type="ARBA" id="ARBA00022980"/>
    </source>
</evidence>
<dbReference type="RefSeq" id="WP_019433422.1">
    <property type="nucleotide sequence ID" value="NZ_CP054938.1"/>
</dbReference>
<dbReference type="HAMAP" id="MF_00374">
    <property type="entry name" value="Ribosomal_uL29"/>
    <property type="match status" value="1"/>
</dbReference>
<dbReference type="Proteomes" id="UP000198873">
    <property type="component" value="Unassembled WGS sequence"/>
</dbReference>
<evidence type="ECO:0000256" key="4">
    <source>
        <dbReference type="ARBA" id="ARBA00035204"/>
    </source>
</evidence>
<dbReference type="PROSITE" id="PS00579">
    <property type="entry name" value="RIBOSOMAL_L29"/>
    <property type="match status" value="1"/>
</dbReference>
<reference evidence="8" key="1">
    <citation type="submission" date="2016-10" db="EMBL/GenBank/DDBJ databases">
        <authorList>
            <person name="Varghese N."/>
            <person name="Submissions S."/>
        </authorList>
    </citation>
    <scope>NUCLEOTIDE SEQUENCE [LARGE SCALE GENOMIC DNA]</scope>
    <source>
        <strain evidence="8">CGMCC 4.7047</strain>
    </source>
</reference>